<dbReference type="OrthoDB" id="272883at2"/>
<sequence length="335" mass="35281">MAKLRDRRAQIALTLAFLFVVHLVGVAHATIIVNSALPITHRVDVQIIQTSLSSGSPQANLFGSAVQRANIEASIDMIWAQAGIDIHFMPSVKSYADTVAFQGLLPPTSTRPNADLYTIVNTAQAAGVVSSNSHVINMFFVDIVPGFMKLGSNSVNGIARIGANGIAVYVGSSLPGSQVGRDIVAGVVAHEIGHNLGLTHTPVSGMANLMSSSGTSDQLTQSQIDAIFQMNTFFLQSAAPVGDFTGDGMVNGTDLTVWRNSFGINANGDSDGDGDSDGRDFLAWLEQYGSSSGISATSQVVPEPTSGILLLAVIALIVALQRICRNREDMALQLR</sequence>
<comment type="caution">
    <text evidence="1">The sequence shown here is derived from an EMBL/GenBank/DDBJ whole genome shotgun (WGS) entry which is preliminary data.</text>
</comment>
<dbReference type="Pfam" id="PF13582">
    <property type="entry name" value="Reprolysin_3"/>
    <property type="match status" value="1"/>
</dbReference>
<dbReference type="GO" id="GO:0008237">
    <property type="term" value="F:metallopeptidase activity"/>
    <property type="evidence" value="ECO:0007669"/>
    <property type="project" value="InterPro"/>
</dbReference>
<gene>
    <name evidence="1" type="ORF">Pla144_14290</name>
</gene>
<evidence type="ECO:0000313" key="1">
    <source>
        <dbReference type="EMBL" id="TWU28142.1"/>
    </source>
</evidence>
<dbReference type="RefSeq" id="WP_146450418.1">
    <property type="nucleotide sequence ID" value="NZ_SJPS01000002.1"/>
</dbReference>
<dbReference type="Proteomes" id="UP000318437">
    <property type="component" value="Unassembled WGS sequence"/>
</dbReference>
<dbReference type="InterPro" id="IPR024079">
    <property type="entry name" value="MetalloPept_cat_dom_sf"/>
</dbReference>
<dbReference type="AlphaFoldDB" id="A0A5C6CUE3"/>
<protein>
    <recommendedName>
        <fullName evidence="3">Peptidase M10 metallopeptidase domain-containing protein</fullName>
    </recommendedName>
</protein>
<keyword evidence="2" id="KW-1185">Reference proteome</keyword>
<dbReference type="EMBL" id="SJPS01000002">
    <property type="protein sequence ID" value="TWU28142.1"/>
    <property type="molecule type" value="Genomic_DNA"/>
</dbReference>
<evidence type="ECO:0008006" key="3">
    <source>
        <dbReference type="Google" id="ProtNLM"/>
    </source>
</evidence>
<dbReference type="InterPro" id="IPR013424">
    <property type="entry name" value="Ice-binding_C"/>
</dbReference>
<name>A0A5C6CUE3_9BACT</name>
<dbReference type="Gene3D" id="3.40.390.10">
    <property type="entry name" value="Collagenase (Catalytic Domain)"/>
    <property type="match status" value="1"/>
</dbReference>
<dbReference type="NCBIfam" id="TIGR02595">
    <property type="entry name" value="PEP_CTERM"/>
    <property type="match status" value="1"/>
</dbReference>
<proteinExistence type="predicted"/>
<reference evidence="1 2" key="1">
    <citation type="submission" date="2019-02" db="EMBL/GenBank/DDBJ databases">
        <title>Deep-cultivation of Planctomycetes and their phenomic and genomic characterization uncovers novel biology.</title>
        <authorList>
            <person name="Wiegand S."/>
            <person name="Jogler M."/>
            <person name="Boedeker C."/>
            <person name="Pinto D."/>
            <person name="Vollmers J."/>
            <person name="Rivas-Marin E."/>
            <person name="Kohn T."/>
            <person name="Peeters S.H."/>
            <person name="Heuer A."/>
            <person name="Rast P."/>
            <person name="Oberbeckmann S."/>
            <person name="Bunk B."/>
            <person name="Jeske O."/>
            <person name="Meyerdierks A."/>
            <person name="Storesund J.E."/>
            <person name="Kallscheuer N."/>
            <person name="Luecker S."/>
            <person name="Lage O.M."/>
            <person name="Pohl T."/>
            <person name="Merkel B.J."/>
            <person name="Hornburger P."/>
            <person name="Mueller R.-W."/>
            <person name="Bruemmer F."/>
            <person name="Labrenz M."/>
            <person name="Spormann A.M."/>
            <person name="Op Den Camp H."/>
            <person name="Overmann J."/>
            <person name="Amann R."/>
            <person name="Jetten M.S.M."/>
            <person name="Mascher T."/>
            <person name="Medema M.H."/>
            <person name="Devos D.P."/>
            <person name="Kaster A.-K."/>
            <person name="Ovreas L."/>
            <person name="Rohde M."/>
            <person name="Galperin M.Y."/>
            <person name="Jogler C."/>
        </authorList>
    </citation>
    <scope>NUCLEOTIDE SEQUENCE [LARGE SCALE GENOMIC DNA]</scope>
    <source>
        <strain evidence="1 2">Pla144</strain>
    </source>
</reference>
<accession>A0A5C6CUE3</accession>
<organism evidence="1 2">
    <name type="scientific">Bythopirellula polymerisocia</name>
    <dbReference type="NCBI Taxonomy" id="2528003"/>
    <lineage>
        <taxon>Bacteria</taxon>
        <taxon>Pseudomonadati</taxon>
        <taxon>Planctomycetota</taxon>
        <taxon>Planctomycetia</taxon>
        <taxon>Pirellulales</taxon>
        <taxon>Lacipirellulaceae</taxon>
        <taxon>Bythopirellula</taxon>
    </lineage>
</organism>
<dbReference type="SUPFAM" id="SSF55486">
    <property type="entry name" value="Metalloproteases ('zincins'), catalytic domain"/>
    <property type="match status" value="2"/>
</dbReference>
<evidence type="ECO:0000313" key="2">
    <source>
        <dbReference type="Proteomes" id="UP000318437"/>
    </source>
</evidence>